<evidence type="ECO:0000256" key="4">
    <source>
        <dbReference type="ARBA" id="ARBA00022807"/>
    </source>
</evidence>
<dbReference type="GO" id="GO:0008234">
    <property type="term" value="F:cysteine-type peptidase activity"/>
    <property type="evidence" value="ECO:0007669"/>
    <property type="project" value="UniProtKB-KW"/>
</dbReference>
<keyword evidence="8" id="KW-1185">Reference proteome</keyword>
<evidence type="ECO:0000256" key="2">
    <source>
        <dbReference type="ARBA" id="ARBA00022670"/>
    </source>
</evidence>
<keyword evidence="1" id="KW-0690">Ribosome biogenesis</keyword>
<dbReference type="InterPro" id="IPR007422">
    <property type="entry name" value="Peptidase_Prp"/>
</dbReference>
<dbReference type="PANTHER" id="PTHR39178">
    <property type="entry name" value="HYPOTHETICAL RIBOSOME-ASSOCIATED PROTEIN"/>
    <property type="match status" value="1"/>
</dbReference>
<dbReference type="KEGG" id="plut:EI981_23045"/>
<dbReference type="SUPFAM" id="SSF118010">
    <property type="entry name" value="TM1457-like"/>
    <property type="match status" value="1"/>
</dbReference>
<protein>
    <recommendedName>
        <fullName evidence="6">Ribosomal processing cysteine protease Prp</fullName>
    </recommendedName>
</protein>
<evidence type="ECO:0000256" key="3">
    <source>
        <dbReference type="ARBA" id="ARBA00022801"/>
    </source>
</evidence>
<accession>A0A3S9V378</accession>
<dbReference type="Proteomes" id="UP000270678">
    <property type="component" value="Chromosome"/>
</dbReference>
<dbReference type="InterPro" id="IPR036764">
    <property type="entry name" value="Peptidase_Prp_sf"/>
</dbReference>
<reference evidence="8" key="1">
    <citation type="submission" date="2018-12" db="EMBL/GenBank/DDBJ databases">
        <title>Complete genome sequence of Paenibacillus sp. MBLB1234.</title>
        <authorList>
            <person name="Nam Y.-D."/>
            <person name="Kang J."/>
            <person name="Chung W.-H."/>
            <person name="Park Y.S."/>
        </authorList>
    </citation>
    <scope>NUCLEOTIDE SEQUENCE [LARGE SCALE GENOMIC DNA]</scope>
    <source>
        <strain evidence="8">MBLB1234</strain>
    </source>
</reference>
<dbReference type="GO" id="GO:0006508">
    <property type="term" value="P:proteolysis"/>
    <property type="evidence" value="ECO:0007669"/>
    <property type="project" value="UniProtKB-KW"/>
</dbReference>
<gene>
    <name evidence="7" type="ORF">EI981_23045</name>
</gene>
<name>A0A3S9V378_9BACL</name>
<dbReference type="CDD" id="cd16332">
    <property type="entry name" value="Prp-like"/>
    <property type="match status" value="1"/>
</dbReference>
<proteinExistence type="inferred from homology"/>
<dbReference type="RefSeq" id="WP_127002232.1">
    <property type="nucleotide sequence ID" value="NZ_CP034346.1"/>
</dbReference>
<keyword evidence="3" id="KW-0378">Hydrolase</keyword>
<keyword evidence="2 7" id="KW-0645">Protease</keyword>
<dbReference type="GO" id="GO:0042254">
    <property type="term" value="P:ribosome biogenesis"/>
    <property type="evidence" value="ECO:0007669"/>
    <property type="project" value="UniProtKB-KW"/>
</dbReference>
<dbReference type="AlphaFoldDB" id="A0A3S9V378"/>
<evidence type="ECO:0000256" key="5">
    <source>
        <dbReference type="ARBA" id="ARBA00044503"/>
    </source>
</evidence>
<evidence type="ECO:0000313" key="7">
    <source>
        <dbReference type="EMBL" id="AZS17041.1"/>
    </source>
</evidence>
<organism evidence="7 8">
    <name type="scientific">Paenibacillus lutimineralis</name>
    <dbReference type="NCBI Taxonomy" id="2707005"/>
    <lineage>
        <taxon>Bacteria</taxon>
        <taxon>Bacillati</taxon>
        <taxon>Bacillota</taxon>
        <taxon>Bacilli</taxon>
        <taxon>Bacillales</taxon>
        <taxon>Paenibacillaceae</taxon>
        <taxon>Paenibacillus</taxon>
    </lineage>
</organism>
<evidence type="ECO:0000313" key="8">
    <source>
        <dbReference type="Proteomes" id="UP000270678"/>
    </source>
</evidence>
<evidence type="ECO:0000256" key="6">
    <source>
        <dbReference type="ARBA" id="ARBA00044538"/>
    </source>
</evidence>
<dbReference type="EMBL" id="CP034346">
    <property type="protein sequence ID" value="AZS17041.1"/>
    <property type="molecule type" value="Genomic_DNA"/>
</dbReference>
<comment type="similarity">
    <text evidence="5">Belongs to the Prp family.</text>
</comment>
<dbReference type="Pfam" id="PF04327">
    <property type="entry name" value="Peptidase_Prp"/>
    <property type="match status" value="1"/>
</dbReference>
<keyword evidence="4" id="KW-0788">Thiol protease</keyword>
<dbReference type="Gene3D" id="3.30.70.1490">
    <property type="entry name" value="Cysteine protease Prp"/>
    <property type="match status" value="1"/>
</dbReference>
<sequence length="110" mass="11876">MIIVSILRQKDDNIVGFKVSGHANYADSGKDIVCAGVSAITVGTVNSIEELTGTVMKSKVKSGFLNAKLPTDLKTEVLEQVQLLLSSMVVMLKSIEDSYGTYIQIQNVII</sequence>
<dbReference type="PANTHER" id="PTHR39178:SF1">
    <property type="entry name" value="RIBOSOMAL-PROCESSING CYSTEINE PROTEASE PRP"/>
    <property type="match status" value="1"/>
</dbReference>
<dbReference type="OrthoDB" id="48998at2"/>
<evidence type="ECO:0000256" key="1">
    <source>
        <dbReference type="ARBA" id="ARBA00022517"/>
    </source>
</evidence>